<dbReference type="EMBL" id="BMXE01000005">
    <property type="protein sequence ID" value="GHB38842.1"/>
    <property type="molecule type" value="Genomic_DNA"/>
</dbReference>
<gene>
    <name evidence="2" type="ORF">GCM10007094_30400</name>
</gene>
<comment type="caution">
    <text evidence="2">The sequence shown here is derived from an EMBL/GenBank/DDBJ whole genome shotgun (WGS) entry which is preliminary data.</text>
</comment>
<keyword evidence="3" id="KW-1185">Reference proteome</keyword>
<feature type="transmembrane region" description="Helical" evidence="1">
    <location>
        <begin position="72"/>
        <end position="91"/>
    </location>
</feature>
<dbReference type="RefSeq" id="WP_189437641.1">
    <property type="nucleotide sequence ID" value="NZ_BMXE01000005.1"/>
</dbReference>
<evidence type="ECO:0000256" key="1">
    <source>
        <dbReference type="SAM" id="Phobius"/>
    </source>
</evidence>
<feature type="transmembrane region" description="Helical" evidence="1">
    <location>
        <begin position="12"/>
        <end position="32"/>
    </location>
</feature>
<dbReference type="Proteomes" id="UP000637980">
    <property type="component" value="Unassembled WGS sequence"/>
</dbReference>
<feature type="transmembrane region" description="Helical" evidence="1">
    <location>
        <begin position="44"/>
        <end position="60"/>
    </location>
</feature>
<keyword evidence="1" id="KW-0472">Membrane</keyword>
<protein>
    <submittedName>
        <fullName evidence="2">Uncharacterized protein</fullName>
    </submittedName>
</protein>
<accession>A0ABQ3EGR9</accession>
<keyword evidence="1" id="KW-0812">Transmembrane</keyword>
<evidence type="ECO:0000313" key="3">
    <source>
        <dbReference type="Proteomes" id="UP000637980"/>
    </source>
</evidence>
<keyword evidence="1" id="KW-1133">Transmembrane helix</keyword>
<organism evidence="2 3">
    <name type="scientific">Pseudovibrio japonicus</name>
    <dbReference type="NCBI Taxonomy" id="366534"/>
    <lineage>
        <taxon>Bacteria</taxon>
        <taxon>Pseudomonadati</taxon>
        <taxon>Pseudomonadota</taxon>
        <taxon>Alphaproteobacteria</taxon>
        <taxon>Hyphomicrobiales</taxon>
        <taxon>Stappiaceae</taxon>
        <taxon>Pseudovibrio</taxon>
    </lineage>
</organism>
<sequence length="190" mass="21313">MTVTTPNPQGKIALFLGIVFCVLTVVLTGYIFTLGPEASQDAQWLVLLVAFPAVIQLYLKRAVILSHFREHWYLWAVTTAVTMVVGLQLNYAQLSSSDSMAVQLRTYFFSWVEGQSANSEYAGDSTDSYNVKQVRYRVVSPSRGELDLTDPSNYLQNTVTWKPLPEDTYKARGPIAAIKRVLYHGLGERN</sequence>
<reference evidence="3" key="1">
    <citation type="journal article" date="2019" name="Int. J. Syst. Evol. Microbiol.">
        <title>The Global Catalogue of Microorganisms (GCM) 10K type strain sequencing project: providing services to taxonomists for standard genome sequencing and annotation.</title>
        <authorList>
            <consortium name="The Broad Institute Genomics Platform"/>
            <consortium name="The Broad Institute Genome Sequencing Center for Infectious Disease"/>
            <person name="Wu L."/>
            <person name="Ma J."/>
        </authorList>
    </citation>
    <scope>NUCLEOTIDE SEQUENCE [LARGE SCALE GENOMIC DNA]</scope>
    <source>
        <strain evidence="3">KCTC 12861</strain>
    </source>
</reference>
<evidence type="ECO:0000313" key="2">
    <source>
        <dbReference type="EMBL" id="GHB38842.1"/>
    </source>
</evidence>
<proteinExistence type="predicted"/>
<name>A0ABQ3EGR9_9HYPH</name>